<evidence type="ECO:0000313" key="2">
    <source>
        <dbReference type="EMBL" id="AHI88564.1"/>
    </source>
</evidence>
<evidence type="ECO:0008006" key="4">
    <source>
        <dbReference type="Google" id="ProtNLM"/>
    </source>
</evidence>
<dbReference type="EMBL" id="CP001340">
    <property type="protein sequence ID" value="AHI88564.1"/>
    <property type="molecule type" value="Genomic_DNA"/>
</dbReference>
<name>A0A0H3IZE7_CAUVN</name>
<feature type="region of interest" description="Disordered" evidence="1">
    <location>
        <begin position="23"/>
        <end position="74"/>
    </location>
</feature>
<gene>
    <name evidence="2" type="ordered locus">CCNA_03961</name>
</gene>
<evidence type="ECO:0000256" key="1">
    <source>
        <dbReference type="SAM" id="MobiDB-lite"/>
    </source>
</evidence>
<dbReference type="PROSITE" id="PS51257">
    <property type="entry name" value="PROKAR_LIPOPROTEIN"/>
    <property type="match status" value="1"/>
</dbReference>
<dbReference type="RefSeq" id="YP_009020533.1">
    <property type="nucleotide sequence ID" value="NC_011916.1"/>
</dbReference>
<dbReference type="RefSeq" id="WP_010919809.1">
    <property type="nucleotide sequence ID" value="NC_011916.1"/>
</dbReference>
<dbReference type="HOGENOM" id="CLU_2841752_0_0_5"/>
<accession>A0A0H3IZE7</accession>
<evidence type="ECO:0000313" key="3">
    <source>
        <dbReference type="Proteomes" id="UP000001364"/>
    </source>
</evidence>
<protein>
    <recommendedName>
        <fullName evidence="4">Lipoprotein</fullName>
    </recommendedName>
</protein>
<dbReference type="AlphaFoldDB" id="A0A0H3IZE7"/>
<feature type="compositionally biased region" description="Basic and acidic residues" evidence="1">
    <location>
        <begin position="27"/>
        <end position="74"/>
    </location>
</feature>
<reference evidence="2 3" key="1">
    <citation type="journal article" date="2010" name="J. Bacteriol.">
        <title>The genetic basis of laboratory adaptation in Caulobacter crescentus.</title>
        <authorList>
            <person name="Marks M.E."/>
            <person name="Castro-Rojas C.M."/>
            <person name="Teiling C."/>
            <person name="Du L."/>
            <person name="Kapatral V."/>
            <person name="Walunas T.L."/>
            <person name="Crosson S."/>
        </authorList>
    </citation>
    <scope>NUCLEOTIDE SEQUENCE [LARGE SCALE GENOMIC DNA]</scope>
    <source>
        <strain evidence="3">NA1000 / CB15N</strain>
    </source>
</reference>
<dbReference type="GeneID" id="18668890"/>
<dbReference type="KEGG" id="ccs:CCNA_03961"/>
<dbReference type="Proteomes" id="UP000001364">
    <property type="component" value="Chromosome"/>
</dbReference>
<sequence length="74" mass="8429">MRQGVLGIVAISLLAGCSTWGESIPRPPERTLEDKVEARRKADDKTKKCVLEQTLRRQQKEQGRDVRPLPKEKC</sequence>
<keyword evidence="3" id="KW-1185">Reference proteome</keyword>
<proteinExistence type="predicted"/>
<dbReference type="OrthoDB" id="7190165at2"/>
<organism evidence="2 3">
    <name type="scientific">Caulobacter vibrioides (strain NA1000 / CB15N)</name>
    <name type="common">Caulobacter crescentus</name>
    <dbReference type="NCBI Taxonomy" id="565050"/>
    <lineage>
        <taxon>Bacteria</taxon>
        <taxon>Pseudomonadati</taxon>
        <taxon>Pseudomonadota</taxon>
        <taxon>Alphaproteobacteria</taxon>
        <taxon>Caulobacterales</taxon>
        <taxon>Caulobacteraceae</taxon>
        <taxon>Caulobacter</taxon>
    </lineage>
</organism>